<sequence length="119" mass="13765">MRKIFLLLNLLLASPLALAININDAFISLQCPLRGHIEVILHHYLHTQERWGKDEFETGGGHTIDGSKTIFEFANLDQMIYVQNSGIFIFWYQDERKIVQCQLLGLRDNYSVPLPVIHE</sequence>
<organism evidence="2 3">
    <name type="scientific">Pseudocitrobacter corydidari</name>
    <dbReference type="NCBI Taxonomy" id="2891570"/>
    <lineage>
        <taxon>Bacteria</taxon>
        <taxon>Pseudomonadati</taxon>
        <taxon>Pseudomonadota</taxon>
        <taxon>Gammaproteobacteria</taxon>
        <taxon>Enterobacterales</taxon>
        <taxon>Enterobacteriaceae</taxon>
        <taxon>Pseudocitrobacter</taxon>
    </lineage>
</organism>
<reference evidence="2 3" key="1">
    <citation type="journal article" date="2022" name="Int. J. Syst. Evol. Microbiol.">
        <title>Pseudocitrobacter corydidari sp. nov., isolated from the Asian emerald cockroach Corydidarum magnifica.</title>
        <authorList>
            <person name="Guzman J."/>
            <person name="Poehlein A."/>
            <person name="Glaeser S.P."/>
            <person name="Schwengers O."/>
            <person name="Blom J."/>
            <person name="Hollensteiner J."/>
            <person name="Kampfer P."/>
            <person name="Vilcinskas A."/>
        </authorList>
    </citation>
    <scope>NUCLEOTIDE SEQUENCE [LARGE SCALE GENOMIC DNA]</scope>
    <source>
        <strain evidence="2">G163CM</strain>
    </source>
</reference>
<feature type="chain" id="PRO_5047508257" evidence="1">
    <location>
        <begin position="20"/>
        <end position="119"/>
    </location>
</feature>
<protein>
    <submittedName>
        <fullName evidence="2">Uncharacterized protein</fullName>
    </submittedName>
</protein>
<name>A0ABY3S3R1_9ENTR</name>
<feature type="signal peptide" evidence="1">
    <location>
        <begin position="1"/>
        <end position="19"/>
    </location>
</feature>
<dbReference type="RefSeq" id="WP_231827476.1">
    <property type="nucleotide sequence ID" value="NZ_CP087880.1"/>
</dbReference>
<evidence type="ECO:0000313" key="2">
    <source>
        <dbReference type="EMBL" id="UGS40743.1"/>
    </source>
</evidence>
<proteinExistence type="predicted"/>
<dbReference type="EMBL" id="CP087880">
    <property type="protein sequence ID" value="UGS40743.1"/>
    <property type="molecule type" value="Genomic_DNA"/>
</dbReference>
<gene>
    <name evidence="2" type="ORF">G163CM_14420</name>
</gene>
<dbReference type="Proteomes" id="UP001199659">
    <property type="component" value="Chromosome"/>
</dbReference>
<keyword evidence="1" id="KW-0732">Signal</keyword>
<keyword evidence="3" id="KW-1185">Reference proteome</keyword>
<accession>A0ABY3S3R1</accession>
<evidence type="ECO:0000313" key="3">
    <source>
        <dbReference type="Proteomes" id="UP001199659"/>
    </source>
</evidence>
<evidence type="ECO:0000256" key="1">
    <source>
        <dbReference type="SAM" id="SignalP"/>
    </source>
</evidence>